<dbReference type="VEuPathDB" id="FungiDB:ASPCADRAFT_60008"/>
<gene>
    <name evidence="1" type="ORF">ASPCADRAFT_60008</name>
</gene>
<dbReference type="InterPro" id="IPR011009">
    <property type="entry name" value="Kinase-like_dom_sf"/>
</dbReference>
<dbReference type="SUPFAM" id="SSF56112">
    <property type="entry name" value="Protein kinase-like (PK-like)"/>
    <property type="match status" value="1"/>
</dbReference>
<proteinExistence type="predicted"/>
<dbReference type="OMA" id="FMVTPGE"/>
<dbReference type="STRING" id="602072.A0A1R3R6Q9"/>
<dbReference type="AlphaFoldDB" id="A0A1R3R6Q9"/>
<dbReference type="OrthoDB" id="4185642at2759"/>
<reference evidence="2" key="1">
    <citation type="journal article" date="2017" name="Genome Biol.">
        <title>Comparative genomics reveals high biological diversity and specific adaptations in the industrially and medically important fungal genus Aspergillus.</title>
        <authorList>
            <person name="de Vries R.P."/>
            <person name="Riley R."/>
            <person name="Wiebenga A."/>
            <person name="Aguilar-Osorio G."/>
            <person name="Amillis S."/>
            <person name="Uchima C.A."/>
            <person name="Anderluh G."/>
            <person name="Asadollahi M."/>
            <person name="Askin M."/>
            <person name="Barry K."/>
            <person name="Battaglia E."/>
            <person name="Bayram O."/>
            <person name="Benocci T."/>
            <person name="Braus-Stromeyer S.A."/>
            <person name="Caldana C."/>
            <person name="Canovas D."/>
            <person name="Cerqueira G.C."/>
            <person name="Chen F."/>
            <person name="Chen W."/>
            <person name="Choi C."/>
            <person name="Clum A."/>
            <person name="Dos Santos R.A."/>
            <person name="Damasio A.R."/>
            <person name="Diallinas G."/>
            <person name="Emri T."/>
            <person name="Fekete E."/>
            <person name="Flipphi M."/>
            <person name="Freyberg S."/>
            <person name="Gallo A."/>
            <person name="Gournas C."/>
            <person name="Habgood R."/>
            <person name="Hainaut M."/>
            <person name="Harispe M.L."/>
            <person name="Henrissat B."/>
            <person name="Hilden K.S."/>
            <person name="Hope R."/>
            <person name="Hossain A."/>
            <person name="Karabika E."/>
            <person name="Karaffa L."/>
            <person name="Karanyi Z."/>
            <person name="Krasevec N."/>
            <person name="Kuo A."/>
            <person name="Kusch H."/>
            <person name="LaButti K."/>
            <person name="Lagendijk E.L."/>
            <person name="Lapidus A."/>
            <person name="Levasseur A."/>
            <person name="Lindquist E."/>
            <person name="Lipzen A."/>
            <person name="Logrieco A.F."/>
            <person name="MacCabe A."/>
            <person name="Maekelae M.R."/>
            <person name="Malavazi I."/>
            <person name="Melin P."/>
            <person name="Meyer V."/>
            <person name="Mielnichuk N."/>
            <person name="Miskei M."/>
            <person name="Molnar A.P."/>
            <person name="Mule G."/>
            <person name="Ngan C.Y."/>
            <person name="Orejas M."/>
            <person name="Orosz E."/>
            <person name="Ouedraogo J.P."/>
            <person name="Overkamp K.M."/>
            <person name="Park H.-S."/>
            <person name="Perrone G."/>
            <person name="Piumi F."/>
            <person name="Punt P.J."/>
            <person name="Ram A.F."/>
            <person name="Ramon A."/>
            <person name="Rauscher S."/>
            <person name="Record E."/>
            <person name="Riano-Pachon D.M."/>
            <person name="Robert V."/>
            <person name="Roehrig J."/>
            <person name="Ruller R."/>
            <person name="Salamov A."/>
            <person name="Salih N.S."/>
            <person name="Samson R.A."/>
            <person name="Sandor E."/>
            <person name="Sanguinetti M."/>
            <person name="Schuetze T."/>
            <person name="Sepcic K."/>
            <person name="Shelest E."/>
            <person name="Sherlock G."/>
            <person name="Sophianopoulou V."/>
            <person name="Squina F.M."/>
            <person name="Sun H."/>
            <person name="Susca A."/>
            <person name="Todd R.B."/>
            <person name="Tsang A."/>
            <person name="Unkles S.E."/>
            <person name="van de Wiele N."/>
            <person name="van Rossen-Uffink D."/>
            <person name="Oliveira J.V."/>
            <person name="Vesth T.C."/>
            <person name="Visser J."/>
            <person name="Yu J.-H."/>
            <person name="Zhou M."/>
            <person name="Andersen M.R."/>
            <person name="Archer D.B."/>
            <person name="Baker S.E."/>
            <person name="Benoit I."/>
            <person name="Brakhage A.A."/>
            <person name="Braus G.H."/>
            <person name="Fischer R."/>
            <person name="Frisvad J.C."/>
            <person name="Goldman G.H."/>
            <person name="Houbraken J."/>
            <person name="Oakley B."/>
            <person name="Pocsi I."/>
            <person name="Scazzocchio C."/>
            <person name="Seiboth B."/>
            <person name="vanKuyk P.A."/>
            <person name="Wortman J."/>
            <person name="Dyer P.S."/>
            <person name="Grigoriev I.V."/>
        </authorList>
    </citation>
    <scope>NUCLEOTIDE SEQUENCE [LARGE SCALE GENOMIC DNA]</scope>
    <source>
        <strain evidence="2">ITEM 5010</strain>
    </source>
</reference>
<sequence length="220" mass="25804">MSLELDVRPSQVDFLETLQECKNSVVFKVSFHGKLCVMKVYHDRGKSEWDSVEYEINLFLCESAAYQRLKEKGFCKRGVVPDFYGTLTNIQATSWHRLYMFVDDKLPPNAILIEYIPDMRKIDLSNFSASKVNRLRDILFEMHQAKILHGDPMPRNLMICSGQQNRVLWLDFDSAQTFPEDHALTTHQDRWVEEEVELKDYFVDALAQDYHEGRLNRAFS</sequence>
<dbReference type="Gene3D" id="1.10.510.10">
    <property type="entry name" value="Transferase(Phosphotransferase) domain 1"/>
    <property type="match status" value="1"/>
</dbReference>
<dbReference type="EMBL" id="KV907576">
    <property type="protein sequence ID" value="OOF90164.1"/>
    <property type="molecule type" value="Genomic_DNA"/>
</dbReference>
<protein>
    <recommendedName>
        <fullName evidence="3">Protein kinase domain-containing protein</fullName>
    </recommendedName>
</protein>
<evidence type="ECO:0008006" key="3">
    <source>
        <dbReference type="Google" id="ProtNLM"/>
    </source>
</evidence>
<dbReference type="Proteomes" id="UP000188318">
    <property type="component" value="Unassembled WGS sequence"/>
</dbReference>
<organism evidence="1 2">
    <name type="scientific">Aspergillus carbonarius (strain ITEM 5010)</name>
    <dbReference type="NCBI Taxonomy" id="602072"/>
    <lineage>
        <taxon>Eukaryota</taxon>
        <taxon>Fungi</taxon>
        <taxon>Dikarya</taxon>
        <taxon>Ascomycota</taxon>
        <taxon>Pezizomycotina</taxon>
        <taxon>Eurotiomycetes</taxon>
        <taxon>Eurotiomycetidae</taxon>
        <taxon>Eurotiales</taxon>
        <taxon>Aspergillaceae</taxon>
        <taxon>Aspergillus</taxon>
        <taxon>Aspergillus subgen. Circumdati</taxon>
    </lineage>
</organism>
<evidence type="ECO:0000313" key="1">
    <source>
        <dbReference type="EMBL" id="OOF90164.1"/>
    </source>
</evidence>
<evidence type="ECO:0000313" key="2">
    <source>
        <dbReference type="Proteomes" id="UP000188318"/>
    </source>
</evidence>
<dbReference type="InterPro" id="IPR052396">
    <property type="entry name" value="Meiotic_Drive_Suppr_Kinase"/>
</dbReference>
<keyword evidence="2" id="KW-1185">Reference proteome</keyword>
<accession>A0A1R3R6Q9</accession>
<name>A0A1R3R6Q9_ASPC5</name>
<dbReference type="PANTHER" id="PTHR37171:SF1">
    <property type="entry name" value="SERINE_THREONINE-PROTEIN KINASE YRZF-RELATED"/>
    <property type="match status" value="1"/>
</dbReference>
<dbReference type="PANTHER" id="PTHR37171">
    <property type="entry name" value="SERINE/THREONINE-PROTEIN KINASE YRZF-RELATED"/>
    <property type="match status" value="1"/>
</dbReference>